<reference evidence="1 2" key="1">
    <citation type="submission" date="2019-10" db="EMBL/GenBank/DDBJ databases">
        <authorList>
            <person name="Karimi E."/>
        </authorList>
    </citation>
    <scope>NUCLEOTIDE SEQUENCE [LARGE SCALE GENOMIC DNA]</scope>
    <source>
        <strain evidence="1">Acinetobacter sp. 8BE</strain>
    </source>
</reference>
<evidence type="ECO:0000313" key="1">
    <source>
        <dbReference type="EMBL" id="VXA55326.1"/>
    </source>
</evidence>
<accession>A0A653K3J6</accession>
<dbReference type="RefSeq" id="WP_159725028.1">
    <property type="nucleotide sequence ID" value="NZ_LR732744.1"/>
</dbReference>
<evidence type="ECO:0000313" key="2">
    <source>
        <dbReference type="Proteomes" id="UP000430404"/>
    </source>
</evidence>
<organism evidence="1 2">
    <name type="scientific">Acinetobacter proteolyticus</name>
    <dbReference type="NCBI Taxonomy" id="1776741"/>
    <lineage>
        <taxon>Bacteria</taxon>
        <taxon>Pseudomonadati</taxon>
        <taxon>Pseudomonadota</taxon>
        <taxon>Gammaproteobacteria</taxon>
        <taxon>Moraxellales</taxon>
        <taxon>Moraxellaceae</taxon>
        <taxon>Acinetobacter</taxon>
    </lineage>
</organism>
<dbReference type="AlphaFoldDB" id="A0A653K3J6"/>
<sequence>MPSIQTENGKLVNPLASKLILNGNLNIEVLLKDPRVVTSKREFCSVNLANNYLSSRDKYGSPNDYLDYLRNNFTEVLIDSDKGVFLGSAVDSKLLVQVKKIIGANLLVEMHGIGIPKK</sequence>
<gene>
    <name evidence="1" type="ORF">ACI8B_210119</name>
</gene>
<proteinExistence type="predicted"/>
<dbReference type="Proteomes" id="UP000430404">
    <property type="component" value="Unassembled WGS sequence"/>
</dbReference>
<name>A0A653K3J6_9GAMM</name>
<protein>
    <submittedName>
        <fullName evidence="1">Uncharacterized protein</fullName>
    </submittedName>
</protein>
<dbReference type="EMBL" id="CABWKZ010000014">
    <property type="protein sequence ID" value="VXA55326.1"/>
    <property type="molecule type" value="Genomic_DNA"/>
</dbReference>